<reference evidence="2 3" key="1">
    <citation type="submission" date="2015-12" db="EMBL/GenBank/DDBJ databases">
        <title>The genome of Folsomia candida.</title>
        <authorList>
            <person name="Faddeeva A."/>
            <person name="Derks M.F."/>
            <person name="Anvar Y."/>
            <person name="Smit S."/>
            <person name="Van Straalen N."/>
            <person name="Roelofs D."/>
        </authorList>
    </citation>
    <scope>NUCLEOTIDE SEQUENCE [LARGE SCALE GENOMIC DNA]</scope>
    <source>
        <strain evidence="2 3">VU population</strain>
        <tissue evidence="2">Whole body</tissue>
    </source>
</reference>
<keyword evidence="3" id="KW-1185">Reference proteome</keyword>
<dbReference type="Proteomes" id="UP000198287">
    <property type="component" value="Unassembled WGS sequence"/>
</dbReference>
<dbReference type="AlphaFoldDB" id="A0A226E1G5"/>
<organism evidence="2 3">
    <name type="scientific">Folsomia candida</name>
    <name type="common">Springtail</name>
    <dbReference type="NCBI Taxonomy" id="158441"/>
    <lineage>
        <taxon>Eukaryota</taxon>
        <taxon>Metazoa</taxon>
        <taxon>Ecdysozoa</taxon>
        <taxon>Arthropoda</taxon>
        <taxon>Hexapoda</taxon>
        <taxon>Collembola</taxon>
        <taxon>Entomobryomorpha</taxon>
        <taxon>Isotomoidea</taxon>
        <taxon>Isotomidae</taxon>
        <taxon>Proisotominae</taxon>
        <taxon>Folsomia</taxon>
    </lineage>
</organism>
<name>A0A226E1G5_FOLCA</name>
<protein>
    <submittedName>
        <fullName evidence="2">Uncharacterized protein</fullName>
    </submittedName>
</protein>
<dbReference type="EMBL" id="LNIX01000008">
    <property type="protein sequence ID" value="OXA50817.1"/>
    <property type="molecule type" value="Genomic_DNA"/>
</dbReference>
<comment type="caution">
    <text evidence="2">The sequence shown here is derived from an EMBL/GenBank/DDBJ whole genome shotgun (WGS) entry which is preliminary data.</text>
</comment>
<sequence>MFPLSPNFPSRRPFYYNRANRRELGSKEELSPTTMLPRGLALFWAVNLSPHDVLPPPARWTCPLLLAHLAYSTILAIHTLFLASEEDRERSPTSGQLMVLEEAKEILGLAIVAAWSSLLLWDNFLRIGRNKSVLAGCLISAAPLLAWMLIGDEAQYC</sequence>
<keyword evidence="1" id="KW-0472">Membrane</keyword>
<dbReference type="OrthoDB" id="9924288at2759"/>
<keyword evidence="1" id="KW-1133">Transmembrane helix</keyword>
<accession>A0A226E1G5</accession>
<feature type="transmembrane region" description="Helical" evidence="1">
    <location>
        <begin position="133"/>
        <end position="150"/>
    </location>
</feature>
<evidence type="ECO:0000256" key="1">
    <source>
        <dbReference type="SAM" id="Phobius"/>
    </source>
</evidence>
<feature type="transmembrane region" description="Helical" evidence="1">
    <location>
        <begin position="103"/>
        <end position="121"/>
    </location>
</feature>
<evidence type="ECO:0000313" key="2">
    <source>
        <dbReference type="EMBL" id="OXA50817.1"/>
    </source>
</evidence>
<evidence type="ECO:0000313" key="3">
    <source>
        <dbReference type="Proteomes" id="UP000198287"/>
    </source>
</evidence>
<proteinExistence type="predicted"/>
<gene>
    <name evidence="2" type="ORF">Fcan01_14285</name>
</gene>
<keyword evidence="1" id="KW-0812">Transmembrane</keyword>